<keyword evidence="8" id="KW-1185">Reference proteome</keyword>
<name>A0ABQ0NWC3_9PROT</name>
<dbReference type="PROSITE" id="PS51687">
    <property type="entry name" value="SAM_MT_RNA_M5U"/>
    <property type="match status" value="1"/>
</dbReference>
<dbReference type="Gene3D" id="2.40.50.140">
    <property type="entry name" value="Nucleic acid-binding proteins"/>
    <property type="match status" value="1"/>
</dbReference>
<feature type="binding site" evidence="5">
    <location>
        <position position="256"/>
    </location>
    <ligand>
        <name>S-adenosyl-L-methionine</name>
        <dbReference type="ChEBI" id="CHEBI:59789"/>
    </ligand>
</feature>
<dbReference type="Pfam" id="PF05958">
    <property type="entry name" value="tRNA_U5-meth_tr"/>
    <property type="match status" value="1"/>
</dbReference>
<dbReference type="RefSeq" id="WP_018979643.1">
    <property type="nucleotide sequence ID" value="NZ_BAQD01000001.1"/>
</dbReference>
<feature type="binding site" evidence="5">
    <location>
        <position position="286"/>
    </location>
    <ligand>
        <name>S-adenosyl-L-methionine</name>
        <dbReference type="ChEBI" id="CHEBI:59789"/>
    </ligand>
</feature>
<evidence type="ECO:0000256" key="2">
    <source>
        <dbReference type="ARBA" id="ARBA00022679"/>
    </source>
</evidence>
<gene>
    <name evidence="7" type="ORF">AA15669_0068</name>
</gene>
<keyword evidence="4" id="KW-0411">Iron-sulfur</keyword>
<dbReference type="Gene3D" id="3.40.50.150">
    <property type="entry name" value="Vaccinia Virus protein VP39"/>
    <property type="match status" value="1"/>
</dbReference>
<evidence type="ECO:0000256" key="5">
    <source>
        <dbReference type="PROSITE-ProRule" id="PRU01024"/>
    </source>
</evidence>
<keyword evidence="4" id="KW-0408">Iron</keyword>
<comment type="caution">
    <text evidence="7">The sequence shown here is derived from an EMBL/GenBank/DDBJ whole genome shotgun (WGS) entry which is preliminary data.</text>
</comment>
<keyword evidence="3 5" id="KW-0949">S-adenosyl-L-methionine</keyword>
<protein>
    <submittedName>
        <fullName evidence="7">Ribosomal large subunit 23S rRNA methyltransferase</fullName>
    </submittedName>
</protein>
<evidence type="ECO:0000313" key="8">
    <source>
        <dbReference type="Proteomes" id="UP001062901"/>
    </source>
</evidence>
<dbReference type="GO" id="GO:0032259">
    <property type="term" value="P:methylation"/>
    <property type="evidence" value="ECO:0007669"/>
    <property type="project" value="UniProtKB-KW"/>
</dbReference>
<dbReference type="GO" id="GO:0008168">
    <property type="term" value="F:methyltransferase activity"/>
    <property type="evidence" value="ECO:0007669"/>
    <property type="project" value="UniProtKB-KW"/>
</dbReference>
<evidence type="ECO:0000256" key="4">
    <source>
        <dbReference type="ARBA" id="ARBA00023014"/>
    </source>
</evidence>
<dbReference type="InterPro" id="IPR029063">
    <property type="entry name" value="SAM-dependent_MTases_sf"/>
</dbReference>
<accession>A0ABQ0NWC3</accession>
<dbReference type="PANTHER" id="PTHR11061">
    <property type="entry name" value="RNA M5U METHYLTRANSFERASE"/>
    <property type="match status" value="1"/>
</dbReference>
<feature type="binding site" evidence="5">
    <location>
        <position position="306"/>
    </location>
    <ligand>
        <name>S-adenosyl-L-methionine</name>
        <dbReference type="ChEBI" id="CHEBI:59789"/>
    </ligand>
</feature>
<organism evidence="7 8">
    <name type="scientific">Saccharibacter floricola DSM 15669</name>
    <dbReference type="NCBI Taxonomy" id="1123227"/>
    <lineage>
        <taxon>Bacteria</taxon>
        <taxon>Pseudomonadati</taxon>
        <taxon>Pseudomonadota</taxon>
        <taxon>Alphaproteobacteria</taxon>
        <taxon>Acetobacterales</taxon>
        <taxon>Acetobacteraceae</taxon>
        <taxon>Saccharibacter</taxon>
    </lineage>
</organism>
<reference evidence="7" key="1">
    <citation type="submission" date="2013-04" db="EMBL/GenBank/DDBJ databases">
        <title>The genome sequencing project of 58 acetic acid bacteria.</title>
        <authorList>
            <person name="Okamoto-Kainuma A."/>
            <person name="Ishikawa M."/>
            <person name="Umino S."/>
            <person name="Koizumi Y."/>
            <person name="Shiwa Y."/>
            <person name="Yoshikawa H."/>
            <person name="Matsutani M."/>
            <person name="Matsushita K."/>
        </authorList>
    </citation>
    <scope>NUCLEOTIDE SEQUENCE</scope>
    <source>
        <strain evidence="7">DSM 15669</strain>
    </source>
</reference>
<evidence type="ECO:0000313" key="7">
    <source>
        <dbReference type="EMBL" id="GBQ04632.1"/>
    </source>
</evidence>
<dbReference type="Proteomes" id="UP001062901">
    <property type="component" value="Unassembled WGS sequence"/>
</dbReference>
<feature type="active site" description="Nucleophile" evidence="5">
    <location>
        <position position="376"/>
    </location>
</feature>
<dbReference type="PANTHER" id="PTHR11061:SF30">
    <property type="entry name" value="TRNA (URACIL(54)-C(5))-METHYLTRANSFERASE"/>
    <property type="match status" value="1"/>
</dbReference>
<dbReference type="PROSITE" id="PS50926">
    <property type="entry name" value="TRAM"/>
    <property type="match status" value="1"/>
</dbReference>
<dbReference type="SUPFAM" id="SSF50249">
    <property type="entry name" value="Nucleic acid-binding proteins"/>
    <property type="match status" value="1"/>
</dbReference>
<feature type="binding site" evidence="5">
    <location>
        <position position="350"/>
    </location>
    <ligand>
        <name>S-adenosyl-L-methionine</name>
        <dbReference type="ChEBI" id="CHEBI:59789"/>
    </ligand>
</feature>
<proteinExistence type="inferred from homology"/>
<dbReference type="InterPro" id="IPR002792">
    <property type="entry name" value="TRAM_dom"/>
</dbReference>
<evidence type="ECO:0000256" key="1">
    <source>
        <dbReference type="ARBA" id="ARBA00022603"/>
    </source>
</evidence>
<dbReference type="EMBL" id="BAQD01000001">
    <property type="protein sequence ID" value="GBQ04632.1"/>
    <property type="molecule type" value="Genomic_DNA"/>
</dbReference>
<keyword evidence="1 5" id="KW-0489">Methyltransferase</keyword>
<dbReference type="InterPro" id="IPR012340">
    <property type="entry name" value="NA-bd_OB-fold"/>
</dbReference>
<evidence type="ECO:0000256" key="3">
    <source>
        <dbReference type="ARBA" id="ARBA00022691"/>
    </source>
</evidence>
<dbReference type="SUPFAM" id="SSF53335">
    <property type="entry name" value="S-adenosyl-L-methionine-dependent methyltransferases"/>
    <property type="match status" value="1"/>
</dbReference>
<comment type="similarity">
    <text evidence="5">Belongs to the class I-like SAM-binding methyltransferase superfamily. RNA M5U methyltransferase family.</text>
</comment>
<sequence length="432" mass="46879">MIATSSQQHLQIEQLGHSGDGLLRHEGQVFYIPGTLPGETVHVRFNGSQCDLLARESDSSDRVTPVCALAEPCGGCTLQHMALPALLDWKMSRVRNALQAAGYDSLPTPTSFQTPSHSRQRLDAALQRVDGGVVLGLHQRGGDPVDMTECALIHPRLMALLTPLREVLSGLGALTGRGGIAINLLESGPDITLETPSPLSSSDRRKLADFARAHAIPRITWRAAPGKEMETVVQWGPVFHSFAGVKVAPPPATFLQATREAEQSIVDAVLRALPSLNRKDRLVELYAGCGTLTFPLAQKGHVKAYEGSAEAIAALRKATHGTRAEGDVRDLNRQPLLPHDLKNARVVILDPPYSGAGKQLAPLARSDVKDIVYISCNPAALTKDLAPLHEAGFQLIDWHVVDQFLWSSDVETVITLSRDAKRLKKIEKKRRG</sequence>
<keyword evidence="2 5" id="KW-0808">Transferase</keyword>
<dbReference type="InterPro" id="IPR010280">
    <property type="entry name" value="U5_MeTrfase_fam"/>
</dbReference>
<dbReference type="Gene3D" id="2.40.50.1070">
    <property type="match status" value="1"/>
</dbReference>
<keyword evidence="4" id="KW-0479">Metal-binding</keyword>
<feature type="domain" description="TRAM" evidence="6">
    <location>
        <begin position="1"/>
        <end position="59"/>
    </location>
</feature>
<evidence type="ECO:0000259" key="6">
    <source>
        <dbReference type="PROSITE" id="PS50926"/>
    </source>
</evidence>